<name>A0A2N3LDW9_9BACI</name>
<dbReference type="InterPro" id="IPR000086">
    <property type="entry name" value="NUDIX_hydrolase_dom"/>
</dbReference>
<evidence type="ECO:0000313" key="4">
    <source>
        <dbReference type="EMBL" id="PKR82724.1"/>
    </source>
</evidence>
<organism evidence="4 5">
    <name type="scientific">Heyndrickxia camelliae</name>
    <dbReference type="NCBI Taxonomy" id="1707093"/>
    <lineage>
        <taxon>Bacteria</taxon>
        <taxon>Bacillati</taxon>
        <taxon>Bacillota</taxon>
        <taxon>Bacilli</taxon>
        <taxon>Bacillales</taxon>
        <taxon>Bacillaceae</taxon>
        <taxon>Heyndrickxia</taxon>
    </lineage>
</organism>
<keyword evidence="2 4" id="KW-0378">Hydrolase</keyword>
<dbReference type="PANTHER" id="PTHR43736">
    <property type="entry name" value="ADP-RIBOSE PYROPHOSPHATASE"/>
    <property type="match status" value="1"/>
</dbReference>
<feature type="domain" description="Nudix hydrolase" evidence="3">
    <location>
        <begin position="8"/>
        <end position="140"/>
    </location>
</feature>
<dbReference type="CDD" id="cd04664">
    <property type="entry name" value="NUDIX_DHNTPase_like"/>
    <property type="match status" value="1"/>
</dbReference>
<dbReference type="AlphaFoldDB" id="A0A2N3LDW9"/>
<evidence type="ECO:0000256" key="1">
    <source>
        <dbReference type="ARBA" id="ARBA00005582"/>
    </source>
</evidence>
<proteinExistence type="inferred from homology"/>
<keyword evidence="5" id="KW-1185">Reference proteome</keyword>
<dbReference type="InterPro" id="IPR020084">
    <property type="entry name" value="NUDIX_hydrolase_CS"/>
</dbReference>
<gene>
    <name evidence="4" type="ORF">CWO92_22755</name>
</gene>
<dbReference type="PROSITE" id="PS00893">
    <property type="entry name" value="NUDIX_BOX"/>
    <property type="match status" value="1"/>
</dbReference>
<dbReference type="OrthoDB" id="9804563at2"/>
<evidence type="ECO:0000313" key="5">
    <source>
        <dbReference type="Proteomes" id="UP000233440"/>
    </source>
</evidence>
<protein>
    <submittedName>
        <fullName evidence="4">NUDIX hydrolase</fullName>
    </submittedName>
</protein>
<dbReference type="PANTHER" id="PTHR43736:SF1">
    <property type="entry name" value="DIHYDRONEOPTERIN TRIPHOSPHATE DIPHOSPHATASE"/>
    <property type="match status" value="1"/>
</dbReference>
<dbReference type="Proteomes" id="UP000233440">
    <property type="component" value="Unassembled WGS sequence"/>
</dbReference>
<comment type="similarity">
    <text evidence="1">Belongs to the Nudix hydrolase family.</text>
</comment>
<reference evidence="4 5" key="1">
    <citation type="submission" date="2017-11" db="EMBL/GenBank/DDBJ databases">
        <title>Bacillus camelliae sp. nov., isolated from pu'er tea.</title>
        <authorList>
            <person name="Niu L."/>
        </authorList>
    </citation>
    <scope>NUCLEOTIDE SEQUENCE [LARGE SCALE GENOMIC DNA]</scope>
    <source>
        <strain evidence="4 5">7578-1</strain>
    </source>
</reference>
<dbReference type="PROSITE" id="PS51462">
    <property type="entry name" value="NUDIX"/>
    <property type="match status" value="1"/>
</dbReference>
<dbReference type="SUPFAM" id="SSF55811">
    <property type="entry name" value="Nudix"/>
    <property type="match status" value="1"/>
</dbReference>
<dbReference type="RefSeq" id="WP_101356501.1">
    <property type="nucleotide sequence ID" value="NZ_PIQO01000029.1"/>
</dbReference>
<evidence type="ECO:0000256" key="2">
    <source>
        <dbReference type="ARBA" id="ARBA00022801"/>
    </source>
</evidence>
<sequence length="156" mass="17649">MGKVEIPIKSSGIAVVLLKKFDDEYKVLLLKRASSVLNDAWCYIGGGIEKGETAWEAAIREVAEETGLKDVSLYIANKFDQFYDPKADYIYLAPVFVGFVNNGQEVILNDEHSEYEWLTFKEAIEKATLPGNDEVLTFIEKHFVKKKPTELLRVGK</sequence>
<dbReference type="Pfam" id="PF00293">
    <property type="entry name" value="NUDIX"/>
    <property type="match status" value="1"/>
</dbReference>
<dbReference type="EMBL" id="PIQO01000029">
    <property type="protein sequence ID" value="PKR82724.1"/>
    <property type="molecule type" value="Genomic_DNA"/>
</dbReference>
<evidence type="ECO:0000259" key="3">
    <source>
        <dbReference type="PROSITE" id="PS51462"/>
    </source>
</evidence>
<dbReference type="GO" id="GO:0016787">
    <property type="term" value="F:hydrolase activity"/>
    <property type="evidence" value="ECO:0007669"/>
    <property type="project" value="UniProtKB-KW"/>
</dbReference>
<comment type="caution">
    <text evidence="4">The sequence shown here is derived from an EMBL/GenBank/DDBJ whole genome shotgun (WGS) entry which is preliminary data.</text>
</comment>
<dbReference type="InterPro" id="IPR015797">
    <property type="entry name" value="NUDIX_hydrolase-like_dom_sf"/>
</dbReference>
<accession>A0A2N3LDW9</accession>
<dbReference type="Gene3D" id="3.90.79.10">
    <property type="entry name" value="Nucleoside Triphosphate Pyrophosphohydrolase"/>
    <property type="match status" value="1"/>
</dbReference>